<proteinExistence type="inferred from homology"/>
<evidence type="ECO:0000256" key="2">
    <source>
        <dbReference type="ARBA" id="ARBA00008806"/>
    </source>
</evidence>
<feature type="domain" description="TraD/TraG TraM recognition site" evidence="9">
    <location>
        <begin position="432"/>
        <end position="550"/>
    </location>
</feature>
<dbReference type="SUPFAM" id="SSF52540">
    <property type="entry name" value="P-loop containing nucleoside triphosphate hydrolases"/>
    <property type="match status" value="1"/>
</dbReference>
<evidence type="ECO:0000256" key="3">
    <source>
        <dbReference type="ARBA" id="ARBA00022475"/>
    </source>
</evidence>
<protein>
    <submittedName>
        <fullName evidence="10">Type IV secretory pathway TraG/TraD family ATPase VirD4</fullName>
    </submittedName>
</protein>
<dbReference type="Gene3D" id="3.40.50.300">
    <property type="entry name" value="P-loop containing nucleotide triphosphate hydrolases"/>
    <property type="match status" value="1"/>
</dbReference>
<dbReference type="InterPro" id="IPR051539">
    <property type="entry name" value="T4SS-coupling_protein"/>
</dbReference>
<evidence type="ECO:0000256" key="1">
    <source>
        <dbReference type="ARBA" id="ARBA00004651"/>
    </source>
</evidence>
<gene>
    <name evidence="10" type="ORF">HDA30_000210</name>
</gene>
<reference evidence="10 11" key="1">
    <citation type="submission" date="2020-08" db="EMBL/GenBank/DDBJ databases">
        <title>Sequencing the genomes of 1000 actinobacteria strains.</title>
        <authorList>
            <person name="Klenk H.-P."/>
        </authorList>
    </citation>
    <scope>NUCLEOTIDE SEQUENCE [LARGE SCALE GENOMIC DNA]</scope>
    <source>
        <strain evidence="10 11">DSM 23974</strain>
    </source>
</reference>
<feature type="compositionally biased region" description="Basic and acidic residues" evidence="7">
    <location>
        <begin position="595"/>
        <end position="613"/>
    </location>
</feature>
<organism evidence="10 11">
    <name type="scientific">Micrococcus cohnii</name>
    <dbReference type="NCBI Taxonomy" id="993416"/>
    <lineage>
        <taxon>Bacteria</taxon>
        <taxon>Bacillati</taxon>
        <taxon>Actinomycetota</taxon>
        <taxon>Actinomycetes</taxon>
        <taxon>Micrococcales</taxon>
        <taxon>Micrococcaceae</taxon>
        <taxon>Micrococcus</taxon>
    </lineage>
</organism>
<dbReference type="InterPro" id="IPR027417">
    <property type="entry name" value="P-loop_NTPase"/>
</dbReference>
<comment type="similarity">
    <text evidence="2">Belongs to the VirD4/TraG family.</text>
</comment>
<feature type="compositionally biased region" description="Acidic residues" evidence="7">
    <location>
        <begin position="657"/>
        <end position="666"/>
    </location>
</feature>
<evidence type="ECO:0000256" key="5">
    <source>
        <dbReference type="ARBA" id="ARBA00022989"/>
    </source>
</evidence>
<evidence type="ECO:0000259" key="9">
    <source>
        <dbReference type="Pfam" id="PF12696"/>
    </source>
</evidence>
<feature type="transmembrane region" description="Helical" evidence="8">
    <location>
        <begin position="83"/>
        <end position="105"/>
    </location>
</feature>
<dbReference type="GO" id="GO:0005886">
    <property type="term" value="C:plasma membrane"/>
    <property type="evidence" value="ECO:0007669"/>
    <property type="project" value="UniProtKB-SubCell"/>
</dbReference>
<keyword evidence="3" id="KW-1003">Cell membrane</keyword>
<feature type="region of interest" description="Disordered" evidence="7">
    <location>
        <begin position="595"/>
        <end position="688"/>
    </location>
</feature>
<keyword evidence="4 8" id="KW-0812">Transmembrane</keyword>
<dbReference type="EMBL" id="JACHNA010000001">
    <property type="protein sequence ID" value="MBB4734702.1"/>
    <property type="molecule type" value="Genomic_DNA"/>
</dbReference>
<feature type="transmembrane region" description="Helical" evidence="8">
    <location>
        <begin position="20"/>
        <end position="41"/>
    </location>
</feature>
<dbReference type="InterPro" id="IPR032689">
    <property type="entry name" value="TraG-D_C"/>
</dbReference>
<evidence type="ECO:0000256" key="6">
    <source>
        <dbReference type="ARBA" id="ARBA00023136"/>
    </source>
</evidence>
<dbReference type="Proteomes" id="UP000540191">
    <property type="component" value="Unassembled WGS sequence"/>
</dbReference>
<dbReference type="Pfam" id="PF02534">
    <property type="entry name" value="T4SS-DNA_transf"/>
    <property type="match status" value="1"/>
</dbReference>
<dbReference type="InterPro" id="IPR003688">
    <property type="entry name" value="TraG/VirD4"/>
</dbReference>
<name>A0A7W7M219_9MICC</name>
<dbReference type="RefSeq" id="WP_246418672.1">
    <property type="nucleotide sequence ID" value="NZ_JACHNA010000001.1"/>
</dbReference>
<evidence type="ECO:0000256" key="7">
    <source>
        <dbReference type="SAM" id="MobiDB-lite"/>
    </source>
</evidence>
<dbReference type="PANTHER" id="PTHR37937:SF1">
    <property type="entry name" value="CONJUGATIVE TRANSFER: DNA TRANSPORT"/>
    <property type="match status" value="1"/>
</dbReference>
<evidence type="ECO:0000256" key="8">
    <source>
        <dbReference type="SAM" id="Phobius"/>
    </source>
</evidence>
<evidence type="ECO:0000313" key="11">
    <source>
        <dbReference type="Proteomes" id="UP000540191"/>
    </source>
</evidence>
<dbReference type="AlphaFoldDB" id="A0A7W7M219"/>
<dbReference type="PANTHER" id="PTHR37937">
    <property type="entry name" value="CONJUGATIVE TRANSFER: DNA TRANSPORT"/>
    <property type="match status" value="1"/>
</dbReference>
<keyword evidence="5 8" id="KW-1133">Transmembrane helix</keyword>
<comment type="subcellular location">
    <subcellularLocation>
        <location evidence="1">Cell membrane</location>
        <topology evidence="1">Multi-pass membrane protein</topology>
    </subcellularLocation>
</comment>
<sequence length="688" mass="73094">MKRENQQVLEGADWPEKMLLFVMLPVMGLYMLYVAAGFLAVRVACGEPPIPEGLLAPLGFVATQDPAAFGTTASGCTATSQGVTGALIGVGVAGVVALVVGVTAWQKYQQSDKKFIKDLRERDGLARSPEIAKAVGRKAVLGRVKKVRPSIKKPKITDGSMRLGKAEGVDVFASYEESVVLIGPPRSGKGVHLLIGAILDAPGPVITTSSRADNLGATAEMRKKKGPVALFDPQGLTGQPSTLKWSPITGCEEPRVANQRSASLIGASGLGASSSNAEWQAPAITIMECLLHAAALGDRTVDDLMRWGNNPAEAKEAVKILTEHPKAAMNWNLVLKGIIEGDPKLLQSKWFGVEGAVKGLSVPEVRDVLRPGEFEEVLDIDKFLTECGTLYIVGTKTGGSSAGPFLIAMMDAITERARELAAKSPGNRLDPPLSLVLDEIANISGAWPGLTQLMADGGGVGVSPFAVFQSMAQARNEWGEQQAQALFDAATVKVQLGGASNVADLEQFAKLAGQRKILRSSTSRGKESTSVSEQVHEAEVVSVSELRRLPFGWGLLLNRNGRPILMQMTRWWDRKDGKEIKAAAGRYSKALLDELESKEAGSSEPTAADRADNPDTVQPKPESSPVPESTTAETTQKEPAAPAEVEPQTESSSTEDTAQDSAEETEGSTATEQKPEPEQAPDPAIVVR</sequence>
<keyword evidence="6 8" id="KW-0472">Membrane</keyword>
<evidence type="ECO:0000313" key="10">
    <source>
        <dbReference type="EMBL" id="MBB4734702.1"/>
    </source>
</evidence>
<accession>A0A7W7M219</accession>
<keyword evidence="11" id="KW-1185">Reference proteome</keyword>
<comment type="caution">
    <text evidence="10">The sequence shown here is derived from an EMBL/GenBank/DDBJ whole genome shotgun (WGS) entry which is preliminary data.</text>
</comment>
<dbReference type="Pfam" id="PF12696">
    <property type="entry name" value="TraG-D_C"/>
    <property type="match status" value="1"/>
</dbReference>
<dbReference type="CDD" id="cd01127">
    <property type="entry name" value="TrwB_TraG_TraD_VirD4"/>
    <property type="match status" value="1"/>
</dbReference>
<evidence type="ECO:0000256" key="4">
    <source>
        <dbReference type="ARBA" id="ARBA00022692"/>
    </source>
</evidence>